<accession>A0A8S5LRR8</accession>
<sequence>MHIVRMHKMQEILTEKALNELEKGIENVDTCEMGEVVDMIKDLAEAEYRATITKSMDESKKEEEEYDKILLRELKEEFGDEVGKRFYDHYRYADGRFAPKGHGTYQRGYSEPYYHMTPEMYRDMDRETRGRMHYTETGIHDGSVTGMHDVRMNESNYDRAKRNYTETKEMHRSNTPQDKEAKMRELEKYMKELSADITDLMSGMSQEEMNMAKSKLTTLVSKM</sequence>
<proteinExistence type="predicted"/>
<organism evidence="1">
    <name type="scientific">Siphoviridae sp. ct7EW56</name>
    <dbReference type="NCBI Taxonomy" id="2827562"/>
    <lineage>
        <taxon>Viruses</taxon>
        <taxon>Duplodnaviria</taxon>
        <taxon>Heunggongvirae</taxon>
        <taxon>Uroviricota</taxon>
        <taxon>Caudoviricetes</taxon>
    </lineage>
</organism>
<reference evidence="1" key="1">
    <citation type="journal article" date="2021" name="Proc. Natl. Acad. Sci. U.S.A.">
        <title>A Catalog of Tens of Thousands of Viruses from Human Metagenomes Reveals Hidden Associations with Chronic Diseases.</title>
        <authorList>
            <person name="Tisza M.J."/>
            <person name="Buck C.B."/>
        </authorList>
    </citation>
    <scope>NUCLEOTIDE SEQUENCE</scope>
    <source>
        <strain evidence="1">Ct7EW56</strain>
    </source>
</reference>
<name>A0A8S5LRR8_9CAUD</name>
<protein>
    <submittedName>
        <fullName evidence="1">Uncharacterized protein</fullName>
    </submittedName>
</protein>
<dbReference type="EMBL" id="BK015904">
    <property type="protein sequence ID" value="DAD72721.1"/>
    <property type="molecule type" value="Genomic_DNA"/>
</dbReference>
<evidence type="ECO:0000313" key="1">
    <source>
        <dbReference type="EMBL" id="DAD72721.1"/>
    </source>
</evidence>